<dbReference type="Gene3D" id="2.60.40.1090">
    <property type="entry name" value="Fimbrial-type adhesion domain"/>
    <property type="match status" value="1"/>
</dbReference>
<dbReference type="EMBL" id="QRAP01000005">
    <property type="protein sequence ID" value="RDK90982.1"/>
    <property type="molecule type" value="Genomic_DNA"/>
</dbReference>
<gene>
    <name evidence="2" type="ORF">C8D90_105268</name>
</gene>
<comment type="caution">
    <text evidence="2">The sequence shown here is derived from an EMBL/GenBank/DDBJ whole genome shotgun (WGS) entry which is preliminary data.</text>
</comment>
<dbReference type="AlphaFoldDB" id="A0A370QQD3"/>
<evidence type="ECO:0008006" key="4">
    <source>
        <dbReference type="Google" id="ProtNLM"/>
    </source>
</evidence>
<feature type="signal peptide" evidence="1">
    <location>
        <begin position="1"/>
        <end position="45"/>
    </location>
</feature>
<dbReference type="GO" id="GO:0009289">
    <property type="term" value="C:pilus"/>
    <property type="evidence" value="ECO:0007669"/>
    <property type="project" value="InterPro"/>
</dbReference>
<keyword evidence="1" id="KW-0732">Signal</keyword>
<evidence type="ECO:0000313" key="3">
    <source>
        <dbReference type="Proteomes" id="UP000254848"/>
    </source>
</evidence>
<dbReference type="Proteomes" id="UP000254848">
    <property type="component" value="Unassembled WGS sequence"/>
</dbReference>
<proteinExistence type="predicted"/>
<accession>A0A370QQD3</accession>
<evidence type="ECO:0000256" key="1">
    <source>
        <dbReference type="SAM" id="SignalP"/>
    </source>
</evidence>
<reference evidence="2 3" key="1">
    <citation type="submission" date="2018-07" db="EMBL/GenBank/DDBJ databases">
        <title>Genomic Encyclopedia of Type Strains, Phase IV (KMG-IV): sequencing the most valuable type-strain genomes for metagenomic binning, comparative biology and taxonomic classification.</title>
        <authorList>
            <person name="Goeker M."/>
        </authorList>
    </citation>
    <scope>NUCLEOTIDE SEQUENCE [LARGE SCALE GENOMIC DNA]</scope>
    <source>
        <strain evidence="2 3">DSM 103736</strain>
    </source>
</reference>
<dbReference type="InterPro" id="IPR036937">
    <property type="entry name" value="Adhesion_dom_fimbrial_sf"/>
</dbReference>
<feature type="chain" id="PRO_5016760834" description="Type 1 fimbria pilin" evidence="1">
    <location>
        <begin position="46"/>
        <end position="334"/>
    </location>
</feature>
<organism evidence="2 3">
    <name type="scientific">Enterobacillus tribolii</name>
    <dbReference type="NCBI Taxonomy" id="1487935"/>
    <lineage>
        <taxon>Bacteria</taxon>
        <taxon>Pseudomonadati</taxon>
        <taxon>Pseudomonadota</taxon>
        <taxon>Gammaproteobacteria</taxon>
        <taxon>Enterobacterales</taxon>
        <taxon>Hafniaceae</taxon>
        <taxon>Enterobacillus</taxon>
    </lineage>
</organism>
<name>A0A370QQD3_9GAMM</name>
<protein>
    <recommendedName>
        <fullName evidence="4">Type 1 fimbria pilin</fullName>
    </recommendedName>
</protein>
<keyword evidence="3" id="KW-1185">Reference proteome</keyword>
<sequence>MMGHRLRSIVYGGNVFMKKRILQRFVLITGLILSGALLYSVPASAANCNAMSNQGGCPTVQSVQANGGSASINWAADMFAQTFASISGTRAATWGLYMVNNWSTSMNGHWFSGGTYTPILTVNNTDPARKADGSSGTDYCTNDPFYCTHEMMAARFYQKYGFSGVANVTLPSSWPAHRPPCMIFGAYSSVNSTFHTVFAPSIAEPCQPGFPGTVEPEPDPEWCGMSTSELLYEFNDLSPGDVNGKSLEKSATMTCSGAGVSYNLYLQNVSTTGRDKVSLGRGVTATVTANNQALQSNRTSVGASQTLLIKVSLSGVPTSTGPIGGVGILAVNYN</sequence>
<evidence type="ECO:0000313" key="2">
    <source>
        <dbReference type="EMBL" id="RDK90982.1"/>
    </source>
</evidence>
<dbReference type="GO" id="GO:0007155">
    <property type="term" value="P:cell adhesion"/>
    <property type="evidence" value="ECO:0007669"/>
    <property type="project" value="InterPro"/>
</dbReference>